<keyword evidence="5" id="KW-0675">Receptor</keyword>
<dbReference type="Gene3D" id="2.60.40.1120">
    <property type="entry name" value="Carboxypeptidase-like, regulatory domain"/>
    <property type="match status" value="1"/>
</dbReference>
<dbReference type="EMBL" id="JAKZMM010000045">
    <property type="protein sequence ID" value="MCJ2381856.1"/>
    <property type="molecule type" value="Genomic_DNA"/>
</dbReference>
<dbReference type="PROSITE" id="PS52016">
    <property type="entry name" value="TONB_DEPENDENT_REC_3"/>
    <property type="match status" value="1"/>
</dbReference>
<dbReference type="InterPro" id="IPR037066">
    <property type="entry name" value="Plug_dom_sf"/>
</dbReference>
<dbReference type="InterPro" id="IPR000531">
    <property type="entry name" value="Beta-barrel_TonB"/>
</dbReference>
<dbReference type="NCBIfam" id="TIGR04057">
    <property type="entry name" value="SusC_RagA_signa"/>
    <property type="match status" value="1"/>
</dbReference>
<sequence>MRSTEQEKSIKFLILKFQMYKFMNLSNLMPGESRKKISRLLCVTALSTCSVFAYAQQQQVKLTGSNLPLKSVFKQIEKQTDLSIDYRSQDVDDSRIVKQMPKATTVQQAMNQLLAGTDCVVTFSNGHIIIKKQASNTTNQQSKLVKGTIVDATGMPVIGANVMVKGTTNGTITDMDGNFSLEADNNAILVVSYIGFANQEIKVGNQTNLAITMKEDAEALDELVVVGYGTQKKVNLTGAVASISSEEIQSRPITNVTQALQGITPGLNITASDTYGGEVGSPMDMNIRGVGSLTEGSGKPYVLVDGVPMDLSLVNPNDIENISVLKDAASAAIYGARAAYGVILVTTKSGSKGEKFQISYNANFGWKTPTMLQKTSNALDYANAVNESCRNSGISPLYSDEVVELIKQNIASGGTMAGILPDPTSPNKFGEYDQTYANTDWTKVYYKDWAFQNSHDISISGATDKSNYYAGLGYTSQDGQLNFFDENYKRYNVTVNNSTQLTKWLKFKLNSKFAYSKKNVPVGYGGTDRTVNYHMMARAYPTLPVYNPNGDFTESCNVAQILSEGGSEKESTTTVYITPSFEINVLDDLKINGDFTYNYVGSDRDTHFAKVNVGNVDGTTTHLHHANNFNKIEEEQSSVTYTTGNIYASYAKDFNKHHIDALVGGQIEYNSTKNLIGSKRDLITDEVPSIGTATGLTDLRDEMSEWSTLGSFIRLNYSFDDRYMLSFNGRYDGSSRFRSGKQWGFFPSFSGAYNMHREKFWEPISPYVNTFKLRASYGTLGNQEVPNYLFYETIPVKTNLSYIINGARPIYTQTPDLVSWNLTWEESRTLNVGGDISFLDNRLSGSFDWYTRETVNMFGPAEALPAVLGKDAPKMNNASLRTTGIELSLTWKQHVNDDFSYSITGTLSDNQTEVTKYNNPTKIISSSTYYEGQKLGDIWGYVTEGFFTSPEDVKNSPDQSAIYATWNPGDMKYKDLNGDNKIDWGDNTAVNPGDKKVIGNDTPRFLYGLSFSGIYKDFDFNLFFQGVGKRDVFIGSMTYFGFQGSKFFTTVHDHNLDYWREDNQDAFFARPYATSEVDKNQQVQSRFIQNGAYLRLKNLQIGYTLPKHLLQNTGIDRLRFYFSGENLLTFTKLMDGIDPEATGGNYGDGKSYPMSLVCSFGVNVSF</sequence>
<dbReference type="InterPro" id="IPR023997">
    <property type="entry name" value="TonB-dep_OMP_SusC/RagA_CS"/>
</dbReference>
<keyword evidence="6" id="KW-1185">Reference proteome</keyword>
<dbReference type="RefSeq" id="WP_243326292.1">
    <property type="nucleotide sequence ID" value="NZ_JAKZMM010000045.1"/>
</dbReference>
<keyword evidence="1 2" id="KW-0472">Membrane</keyword>
<dbReference type="NCBIfam" id="TIGR04056">
    <property type="entry name" value="OMP_RagA_SusC"/>
    <property type="match status" value="1"/>
</dbReference>
<evidence type="ECO:0000259" key="3">
    <source>
        <dbReference type="Pfam" id="PF00593"/>
    </source>
</evidence>
<protein>
    <submittedName>
        <fullName evidence="5">TonB-dependent receptor</fullName>
    </submittedName>
</protein>
<evidence type="ECO:0000256" key="1">
    <source>
        <dbReference type="PROSITE-ProRule" id="PRU01360"/>
    </source>
</evidence>
<keyword evidence="1" id="KW-0813">Transport</keyword>
<dbReference type="InterPro" id="IPR008969">
    <property type="entry name" value="CarboxyPept-like_regulatory"/>
</dbReference>
<reference evidence="5 6" key="1">
    <citation type="submission" date="2022-03" db="EMBL/GenBank/DDBJ databases">
        <title>Parabacteroides sp. nov. isolated from swine feces.</title>
        <authorList>
            <person name="Bak J.E."/>
        </authorList>
    </citation>
    <scope>NUCLEOTIDE SEQUENCE [LARGE SCALE GENOMIC DNA]</scope>
    <source>
        <strain evidence="5 6">AGMB00274</strain>
    </source>
</reference>
<dbReference type="SUPFAM" id="SSF56935">
    <property type="entry name" value="Porins"/>
    <property type="match status" value="1"/>
</dbReference>
<evidence type="ECO:0000259" key="4">
    <source>
        <dbReference type="Pfam" id="PF07715"/>
    </source>
</evidence>
<dbReference type="InterPro" id="IPR023996">
    <property type="entry name" value="TonB-dep_OMP_SusC/RagA"/>
</dbReference>
<accession>A0ABT0C5L4</accession>
<keyword evidence="2" id="KW-0798">TonB box</keyword>
<evidence type="ECO:0000313" key="5">
    <source>
        <dbReference type="EMBL" id="MCJ2381856.1"/>
    </source>
</evidence>
<organism evidence="5 6">
    <name type="scientific">Parabacteroides faecalis</name>
    <dbReference type="NCBI Taxonomy" id="2924040"/>
    <lineage>
        <taxon>Bacteria</taxon>
        <taxon>Pseudomonadati</taxon>
        <taxon>Bacteroidota</taxon>
        <taxon>Bacteroidia</taxon>
        <taxon>Bacteroidales</taxon>
        <taxon>Tannerellaceae</taxon>
        <taxon>Parabacteroides</taxon>
    </lineage>
</organism>
<evidence type="ECO:0000256" key="2">
    <source>
        <dbReference type="RuleBase" id="RU003357"/>
    </source>
</evidence>
<dbReference type="SUPFAM" id="SSF49464">
    <property type="entry name" value="Carboxypeptidase regulatory domain-like"/>
    <property type="match status" value="1"/>
</dbReference>
<comment type="subcellular location">
    <subcellularLocation>
        <location evidence="1">Cell outer membrane</location>
        <topology evidence="1">Multi-pass membrane protein</topology>
    </subcellularLocation>
</comment>
<comment type="caution">
    <text evidence="5">The sequence shown here is derived from an EMBL/GenBank/DDBJ whole genome shotgun (WGS) entry which is preliminary data.</text>
</comment>
<dbReference type="Gene3D" id="2.170.130.10">
    <property type="entry name" value="TonB-dependent receptor, plug domain"/>
    <property type="match status" value="1"/>
</dbReference>
<feature type="domain" description="TonB-dependent receptor plug" evidence="4">
    <location>
        <begin position="233"/>
        <end position="342"/>
    </location>
</feature>
<keyword evidence="1" id="KW-0812">Transmembrane</keyword>
<proteinExistence type="inferred from homology"/>
<dbReference type="InterPro" id="IPR039426">
    <property type="entry name" value="TonB-dep_rcpt-like"/>
</dbReference>
<dbReference type="Pfam" id="PF07715">
    <property type="entry name" value="Plug"/>
    <property type="match status" value="1"/>
</dbReference>
<comment type="similarity">
    <text evidence="1 2">Belongs to the TonB-dependent receptor family.</text>
</comment>
<dbReference type="Pfam" id="PF13715">
    <property type="entry name" value="CarbopepD_reg_2"/>
    <property type="match status" value="1"/>
</dbReference>
<gene>
    <name evidence="5" type="ORF">MUN53_14785</name>
</gene>
<dbReference type="InterPro" id="IPR012910">
    <property type="entry name" value="Plug_dom"/>
</dbReference>
<dbReference type="Pfam" id="PF00593">
    <property type="entry name" value="TonB_dep_Rec_b-barrel"/>
    <property type="match status" value="1"/>
</dbReference>
<dbReference type="Proteomes" id="UP001165444">
    <property type="component" value="Unassembled WGS sequence"/>
</dbReference>
<feature type="domain" description="TonB-dependent receptor-like beta-barrel" evidence="3">
    <location>
        <begin position="597"/>
        <end position="1127"/>
    </location>
</feature>
<keyword evidence="1" id="KW-1134">Transmembrane beta strand</keyword>
<evidence type="ECO:0000313" key="6">
    <source>
        <dbReference type="Proteomes" id="UP001165444"/>
    </source>
</evidence>
<name>A0ABT0C5L4_9BACT</name>
<keyword evidence="1" id="KW-0998">Cell outer membrane</keyword>
<dbReference type="Gene3D" id="3.55.50.30">
    <property type="match status" value="1"/>
</dbReference>